<proteinExistence type="predicted"/>
<evidence type="ECO:0000313" key="3">
    <source>
        <dbReference type="EMBL" id="SUZ58631.1"/>
    </source>
</evidence>
<dbReference type="EMBL" id="UINC01000632">
    <property type="protein sequence ID" value="SUZ58631.1"/>
    <property type="molecule type" value="Genomic_DNA"/>
</dbReference>
<gene>
    <name evidence="3" type="ORF">METZ01_LOCUS11485</name>
</gene>
<keyword evidence="2" id="KW-0812">Transmembrane</keyword>
<dbReference type="AlphaFoldDB" id="A0A381NVJ9"/>
<evidence type="ECO:0000256" key="1">
    <source>
        <dbReference type="SAM" id="Coils"/>
    </source>
</evidence>
<keyword evidence="1" id="KW-0175">Coiled coil</keyword>
<feature type="transmembrane region" description="Helical" evidence="2">
    <location>
        <begin position="20"/>
        <end position="39"/>
    </location>
</feature>
<sequence>MIYWNVNKKTQYKSFSHFSFQLSVLSIILSVVIVSLSSVSKAFSSDADRGILGSNVKFIADLQDDTNVYKEDMASIGRDISQLQSDLSNLSAQISSQLLNEGSLSNEDFLNKISSLIDEKEITNTVLVDDLNQNDELVDEKTNEINKLKKDLEIATELLKQVTFTNIKIQEQENKPTFANQDSIVFYIDELKEDVVDLKNFSMQLLANTTIEDNTDEFNQFKDETTKNLDEFKNFTRQELSEIKELTRQLIGKEREITQSSPNFDNSLLKEVRDLSNVVKNNSTNNVDKEYLDEITKTYETLITKLDNNSSKSELESLSENVMSDNLSGIAELKYYIVELMKDQKEMKVIMKDLREILEKNDSQNN</sequence>
<name>A0A381NVJ9_9ZZZZ</name>
<keyword evidence="2" id="KW-1133">Transmembrane helix</keyword>
<accession>A0A381NVJ9</accession>
<keyword evidence="2" id="KW-0472">Membrane</keyword>
<organism evidence="3">
    <name type="scientific">marine metagenome</name>
    <dbReference type="NCBI Taxonomy" id="408172"/>
    <lineage>
        <taxon>unclassified sequences</taxon>
        <taxon>metagenomes</taxon>
        <taxon>ecological metagenomes</taxon>
    </lineage>
</organism>
<protein>
    <submittedName>
        <fullName evidence="3">Uncharacterized protein</fullName>
    </submittedName>
</protein>
<reference evidence="3" key="1">
    <citation type="submission" date="2018-05" db="EMBL/GenBank/DDBJ databases">
        <authorList>
            <person name="Lanie J.A."/>
            <person name="Ng W.-L."/>
            <person name="Kazmierczak K.M."/>
            <person name="Andrzejewski T.M."/>
            <person name="Davidsen T.M."/>
            <person name="Wayne K.J."/>
            <person name="Tettelin H."/>
            <person name="Glass J.I."/>
            <person name="Rusch D."/>
            <person name="Podicherti R."/>
            <person name="Tsui H.-C.T."/>
            <person name="Winkler M.E."/>
        </authorList>
    </citation>
    <scope>NUCLEOTIDE SEQUENCE</scope>
</reference>
<feature type="coiled-coil region" evidence="1">
    <location>
        <begin position="131"/>
        <end position="158"/>
    </location>
</feature>
<evidence type="ECO:0000256" key="2">
    <source>
        <dbReference type="SAM" id="Phobius"/>
    </source>
</evidence>